<name>A0A968GCG3_9SPIO</name>
<dbReference type="InterPro" id="IPR019979">
    <property type="entry name" value="Ribosomal_uS17_CS"/>
</dbReference>
<dbReference type="PANTHER" id="PTHR10744">
    <property type="entry name" value="40S RIBOSOMAL PROTEIN S11 FAMILY MEMBER"/>
    <property type="match status" value="1"/>
</dbReference>
<evidence type="ECO:0000313" key="8">
    <source>
        <dbReference type="EMBL" id="NIZ47249.1"/>
    </source>
</evidence>
<dbReference type="AlphaFoldDB" id="A0A968GCG3"/>
<dbReference type="CDD" id="cd00364">
    <property type="entry name" value="Ribosomal_uS17"/>
    <property type="match status" value="1"/>
</dbReference>
<dbReference type="PRINTS" id="PR00973">
    <property type="entry name" value="RIBOSOMALS17"/>
</dbReference>
<evidence type="ECO:0000313" key="9">
    <source>
        <dbReference type="Proteomes" id="UP000752013"/>
    </source>
</evidence>
<evidence type="ECO:0000256" key="7">
    <source>
        <dbReference type="RuleBase" id="RU003872"/>
    </source>
</evidence>
<evidence type="ECO:0000256" key="2">
    <source>
        <dbReference type="ARBA" id="ARBA00022730"/>
    </source>
</evidence>
<dbReference type="PANTHER" id="PTHR10744:SF1">
    <property type="entry name" value="SMALL RIBOSOMAL SUBUNIT PROTEIN US17M"/>
    <property type="match status" value="1"/>
</dbReference>
<comment type="similarity">
    <text evidence="1 6 7">Belongs to the universal ribosomal protein uS17 family.</text>
</comment>
<dbReference type="GO" id="GO:0006412">
    <property type="term" value="P:translation"/>
    <property type="evidence" value="ECO:0007669"/>
    <property type="project" value="UniProtKB-UniRule"/>
</dbReference>
<dbReference type="SUPFAM" id="SSF50249">
    <property type="entry name" value="Nucleic acid-binding proteins"/>
    <property type="match status" value="1"/>
</dbReference>
<evidence type="ECO:0000256" key="1">
    <source>
        <dbReference type="ARBA" id="ARBA00010254"/>
    </source>
</evidence>
<dbReference type="NCBIfam" id="NF004123">
    <property type="entry name" value="PRK05610.1"/>
    <property type="match status" value="1"/>
</dbReference>
<keyword evidence="9" id="KW-1185">Reference proteome</keyword>
<dbReference type="InterPro" id="IPR019984">
    <property type="entry name" value="Ribosomal_uS17_bact/chlr"/>
</dbReference>
<dbReference type="RefSeq" id="WP_167699848.1">
    <property type="nucleotide sequence ID" value="NZ_CP118168.1"/>
</dbReference>
<comment type="caution">
    <text evidence="8">The sequence shown here is derived from an EMBL/GenBank/DDBJ whole genome shotgun (WGS) entry which is preliminary data.</text>
</comment>
<dbReference type="EMBL" id="JAATLK010000001">
    <property type="protein sequence ID" value="NIZ47249.1"/>
    <property type="molecule type" value="Genomic_DNA"/>
</dbReference>
<keyword evidence="2 6" id="KW-0699">rRNA-binding</keyword>
<sequence>MDSVVKKSNKKTLVGIVTSDKMDKTVVVAVEGRVLHPLYKKYITRVKKYKAHDAENQASLGDRVQIQECRPVSKDKRFRLISVLEKAR</sequence>
<reference evidence="8" key="1">
    <citation type="submission" date="2020-03" db="EMBL/GenBank/DDBJ databases">
        <title>Spirochaetal bacteria isolated from arthropods constitute a novel genus Entomospira genus novum within the order Spirochaetales.</title>
        <authorList>
            <person name="Grana-Miraglia L."/>
            <person name="Sikutova S."/>
            <person name="Fingerle V."/>
            <person name="Sing A."/>
            <person name="Castillo-Ramirez S."/>
            <person name="Margos G."/>
            <person name="Rudolf I."/>
        </authorList>
    </citation>
    <scope>NUCLEOTIDE SEQUENCE</scope>
    <source>
        <strain evidence="8">BR208</strain>
    </source>
</reference>
<keyword evidence="4 6" id="KW-0689">Ribosomal protein</keyword>
<dbReference type="GO" id="GO:0003735">
    <property type="term" value="F:structural constituent of ribosome"/>
    <property type="evidence" value="ECO:0007669"/>
    <property type="project" value="UniProtKB-UniRule"/>
</dbReference>
<comment type="subunit">
    <text evidence="6">Part of the 30S ribosomal subunit.</text>
</comment>
<dbReference type="InterPro" id="IPR012340">
    <property type="entry name" value="NA-bd_OB-fold"/>
</dbReference>
<dbReference type="GO" id="GO:0019843">
    <property type="term" value="F:rRNA binding"/>
    <property type="evidence" value="ECO:0007669"/>
    <property type="project" value="UniProtKB-UniRule"/>
</dbReference>
<dbReference type="Pfam" id="PF00366">
    <property type="entry name" value="Ribosomal_S17"/>
    <property type="match status" value="1"/>
</dbReference>
<evidence type="ECO:0000256" key="4">
    <source>
        <dbReference type="ARBA" id="ARBA00022980"/>
    </source>
</evidence>
<evidence type="ECO:0000256" key="3">
    <source>
        <dbReference type="ARBA" id="ARBA00022884"/>
    </source>
</evidence>
<dbReference type="Gene3D" id="2.40.50.140">
    <property type="entry name" value="Nucleic acid-binding proteins"/>
    <property type="match status" value="1"/>
</dbReference>
<dbReference type="InterPro" id="IPR000266">
    <property type="entry name" value="Ribosomal_uS17"/>
</dbReference>
<evidence type="ECO:0000256" key="6">
    <source>
        <dbReference type="HAMAP-Rule" id="MF_01345"/>
    </source>
</evidence>
<gene>
    <name evidence="6 8" type="primary">rpsQ</name>
    <name evidence="8" type="ORF">HCT46_04880</name>
</gene>
<dbReference type="GO" id="GO:0022627">
    <property type="term" value="C:cytosolic small ribosomal subunit"/>
    <property type="evidence" value="ECO:0007669"/>
    <property type="project" value="UniProtKB-UniRule"/>
</dbReference>
<dbReference type="PROSITE" id="PS00056">
    <property type="entry name" value="RIBOSOMAL_S17"/>
    <property type="match status" value="1"/>
</dbReference>
<keyword evidence="3 6" id="KW-0694">RNA-binding</keyword>
<keyword evidence="5 6" id="KW-0687">Ribonucleoprotein</keyword>
<protein>
    <recommendedName>
        <fullName evidence="6">Small ribosomal subunit protein uS17</fullName>
    </recommendedName>
</protein>
<organism evidence="8 9">
    <name type="scientific">Entomospira nematocerorum</name>
    <dbReference type="NCBI Taxonomy" id="2719987"/>
    <lineage>
        <taxon>Bacteria</taxon>
        <taxon>Pseudomonadati</taxon>
        <taxon>Spirochaetota</taxon>
        <taxon>Spirochaetia</taxon>
        <taxon>Spirochaetales</taxon>
        <taxon>Spirochaetaceae</taxon>
        <taxon>Entomospira</taxon>
    </lineage>
</organism>
<proteinExistence type="inferred from homology"/>
<dbReference type="HAMAP" id="MF_01345_B">
    <property type="entry name" value="Ribosomal_uS17_B"/>
    <property type="match status" value="1"/>
</dbReference>
<comment type="function">
    <text evidence="6">One of the primary rRNA binding proteins, it binds specifically to the 5'-end of 16S ribosomal RNA.</text>
</comment>
<evidence type="ECO:0000256" key="5">
    <source>
        <dbReference type="ARBA" id="ARBA00023274"/>
    </source>
</evidence>
<accession>A0A968GCG3</accession>
<dbReference type="NCBIfam" id="TIGR03635">
    <property type="entry name" value="uS17_bact"/>
    <property type="match status" value="1"/>
</dbReference>
<dbReference type="Proteomes" id="UP000752013">
    <property type="component" value="Unassembled WGS sequence"/>
</dbReference>